<proteinExistence type="inferred from homology"/>
<gene>
    <name evidence="4" type="ORF">SAMN05421812_107169</name>
</gene>
<evidence type="ECO:0000256" key="1">
    <source>
        <dbReference type="ARBA" id="ARBA00006484"/>
    </source>
</evidence>
<evidence type="ECO:0000256" key="3">
    <source>
        <dbReference type="RuleBase" id="RU000363"/>
    </source>
</evidence>
<dbReference type="RefSeq" id="WP_089250725.1">
    <property type="nucleotide sequence ID" value="NZ_FZPH01000007.1"/>
</dbReference>
<dbReference type="AlphaFoldDB" id="A0A239N222"/>
<comment type="similarity">
    <text evidence="1 3">Belongs to the short-chain dehydrogenases/reductases (SDR) family.</text>
</comment>
<evidence type="ECO:0000313" key="5">
    <source>
        <dbReference type="Proteomes" id="UP000198362"/>
    </source>
</evidence>
<dbReference type="PANTHER" id="PTHR44196:SF1">
    <property type="entry name" value="DEHYDROGENASE_REDUCTASE SDR FAMILY MEMBER 7B"/>
    <property type="match status" value="1"/>
</dbReference>
<dbReference type="PRINTS" id="PR00081">
    <property type="entry name" value="GDHRDH"/>
</dbReference>
<accession>A0A239N222</accession>
<dbReference type="OrthoDB" id="3178062at2"/>
<dbReference type="Proteomes" id="UP000198362">
    <property type="component" value="Unassembled WGS sequence"/>
</dbReference>
<dbReference type="GO" id="GO:0016491">
    <property type="term" value="F:oxidoreductase activity"/>
    <property type="evidence" value="ECO:0007669"/>
    <property type="project" value="UniProtKB-KW"/>
</dbReference>
<dbReference type="EMBL" id="FZPH01000007">
    <property type="protein sequence ID" value="SNT49067.1"/>
    <property type="molecule type" value="Genomic_DNA"/>
</dbReference>
<dbReference type="Pfam" id="PF00106">
    <property type="entry name" value="adh_short"/>
    <property type="match status" value="1"/>
</dbReference>
<evidence type="ECO:0000256" key="2">
    <source>
        <dbReference type="ARBA" id="ARBA00023002"/>
    </source>
</evidence>
<sequence>MARVLITGASRGIGRGSAIALAAGGHEVIATARDLSTLDDLPAAVKLRLDVTDQDSVDAAIAQAGRVDVLLSNAGATVRAPLESIPLDALRELFELNAFGALRVAQAVLPQMRERGSGQLVFMSSIQGRLVIPLIGAYGATKHALEAFAEAIAIEAGHFGVSVHVVQPPGVTSGGAELAKVYLDEDSPYRPLLDKIGPFRASPVSVEDVADAVAATIEQGGTAPFRIPVGVSATTTLAARKAAPDHAPFLAAALDW</sequence>
<dbReference type="PRINTS" id="PR00080">
    <property type="entry name" value="SDRFAMILY"/>
</dbReference>
<organism evidence="4 5">
    <name type="scientific">Asanoa hainanensis</name>
    <dbReference type="NCBI Taxonomy" id="560556"/>
    <lineage>
        <taxon>Bacteria</taxon>
        <taxon>Bacillati</taxon>
        <taxon>Actinomycetota</taxon>
        <taxon>Actinomycetes</taxon>
        <taxon>Micromonosporales</taxon>
        <taxon>Micromonosporaceae</taxon>
        <taxon>Asanoa</taxon>
    </lineage>
</organism>
<dbReference type="InterPro" id="IPR036291">
    <property type="entry name" value="NAD(P)-bd_dom_sf"/>
</dbReference>
<dbReference type="SUPFAM" id="SSF51735">
    <property type="entry name" value="NAD(P)-binding Rossmann-fold domains"/>
    <property type="match status" value="1"/>
</dbReference>
<reference evidence="4 5" key="1">
    <citation type="submission" date="2017-06" db="EMBL/GenBank/DDBJ databases">
        <authorList>
            <person name="Kim H.J."/>
            <person name="Triplett B.A."/>
        </authorList>
    </citation>
    <scope>NUCLEOTIDE SEQUENCE [LARGE SCALE GENOMIC DNA]</scope>
    <source>
        <strain evidence="4 5">CGMCC 4.5593</strain>
    </source>
</reference>
<evidence type="ECO:0000313" key="4">
    <source>
        <dbReference type="EMBL" id="SNT49067.1"/>
    </source>
</evidence>
<dbReference type="InterPro" id="IPR020904">
    <property type="entry name" value="Sc_DH/Rdtase_CS"/>
</dbReference>
<keyword evidence="2" id="KW-0560">Oxidoreductase</keyword>
<dbReference type="GO" id="GO:0016020">
    <property type="term" value="C:membrane"/>
    <property type="evidence" value="ECO:0007669"/>
    <property type="project" value="TreeGrafter"/>
</dbReference>
<dbReference type="PANTHER" id="PTHR44196">
    <property type="entry name" value="DEHYDROGENASE/REDUCTASE SDR FAMILY MEMBER 7B"/>
    <property type="match status" value="1"/>
</dbReference>
<keyword evidence="5" id="KW-1185">Reference proteome</keyword>
<protein>
    <submittedName>
        <fullName evidence="4">NADP-dependent 3-hydroxy acid dehydrogenase YdfG</fullName>
    </submittedName>
</protein>
<dbReference type="PROSITE" id="PS00061">
    <property type="entry name" value="ADH_SHORT"/>
    <property type="match status" value="1"/>
</dbReference>
<dbReference type="Gene3D" id="3.40.50.720">
    <property type="entry name" value="NAD(P)-binding Rossmann-like Domain"/>
    <property type="match status" value="1"/>
</dbReference>
<name>A0A239N222_9ACTN</name>
<dbReference type="InterPro" id="IPR002347">
    <property type="entry name" value="SDR_fam"/>
</dbReference>